<reference evidence="1" key="1">
    <citation type="submission" date="2022-07" db="EMBL/GenBank/DDBJ databases">
        <authorList>
            <person name="Macas J."/>
            <person name="Novak P."/>
            <person name="Neumann P."/>
        </authorList>
    </citation>
    <scope>NUCLEOTIDE SEQUENCE</scope>
</reference>
<accession>A0A9P0Z064</accession>
<organism evidence="1 2">
    <name type="scientific">Cuscuta europaea</name>
    <name type="common">European dodder</name>
    <dbReference type="NCBI Taxonomy" id="41803"/>
    <lineage>
        <taxon>Eukaryota</taxon>
        <taxon>Viridiplantae</taxon>
        <taxon>Streptophyta</taxon>
        <taxon>Embryophyta</taxon>
        <taxon>Tracheophyta</taxon>
        <taxon>Spermatophyta</taxon>
        <taxon>Magnoliopsida</taxon>
        <taxon>eudicotyledons</taxon>
        <taxon>Gunneridae</taxon>
        <taxon>Pentapetalae</taxon>
        <taxon>asterids</taxon>
        <taxon>lamiids</taxon>
        <taxon>Solanales</taxon>
        <taxon>Convolvulaceae</taxon>
        <taxon>Cuscuteae</taxon>
        <taxon>Cuscuta</taxon>
        <taxon>Cuscuta subgen. Cuscuta</taxon>
    </lineage>
</organism>
<name>A0A9P0Z064_CUSEU</name>
<gene>
    <name evidence="1" type="ORF">CEURO_LOCUS8057</name>
</gene>
<dbReference type="EMBL" id="CAMAPE010000015">
    <property type="protein sequence ID" value="CAH9081918.1"/>
    <property type="molecule type" value="Genomic_DNA"/>
</dbReference>
<protein>
    <submittedName>
        <fullName evidence="1">Uncharacterized protein</fullName>
    </submittedName>
</protein>
<evidence type="ECO:0000313" key="2">
    <source>
        <dbReference type="Proteomes" id="UP001152484"/>
    </source>
</evidence>
<proteinExistence type="predicted"/>
<comment type="caution">
    <text evidence="1">The sequence shown here is derived from an EMBL/GenBank/DDBJ whole genome shotgun (WGS) entry which is preliminary data.</text>
</comment>
<evidence type="ECO:0000313" key="1">
    <source>
        <dbReference type="EMBL" id="CAH9081918.1"/>
    </source>
</evidence>
<dbReference type="Proteomes" id="UP001152484">
    <property type="component" value="Unassembled WGS sequence"/>
</dbReference>
<dbReference type="AlphaFoldDB" id="A0A9P0Z064"/>
<sequence>MLSGMMQQFEARNKVDEEVATSVKNMTNVNMSVINSMDAHTSKYIIEDVMEKLCALPDLDALDPKFLFACSLLEDPQKRTILFTLPHDESRVAYIQFMYTEHKKSATSIT</sequence>
<keyword evidence="2" id="KW-1185">Reference proteome</keyword>